<reference evidence="2" key="1">
    <citation type="submission" date="2022-12" db="EMBL/GenBank/DDBJ databases">
        <authorList>
            <person name="Mo P."/>
        </authorList>
    </citation>
    <scope>NUCLEOTIDE SEQUENCE [LARGE SCALE GENOMIC DNA]</scope>
    <source>
        <strain evidence="2">HUAS 3-15</strain>
    </source>
</reference>
<dbReference type="RefSeq" id="WP_270139861.1">
    <property type="nucleotide sequence ID" value="NZ_CP115450.1"/>
</dbReference>
<dbReference type="Proteomes" id="UP001212821">
    <property type="component" value="Chromosome"/>
</dbReference>
<protein>
    <submittedName>
        <fullName evidence="1">Uncharacterized protein</fullName>
    </submittedName>
</protein>
<keyword evidence="2" id="KW-1185">Reference proteome</keyword>
<organism evidence="1 2">
    <name type="scientific">Kitasatospora cathayae</name>
    <dbReference type="NCBI Taxonomy" id="3004092"/>
    <lineage>
        <taxon>Bacteria</taxon>
        <taxon>Bacillati</taxon>
        <taxon>Actinomycetota</taxon>
        <taxon>Actinomycetes</taxon>
        <taxon>Kitasatosporales</taxon>
        <taxon>Streptomycetaceae</taxon>
        <taxon>Kitasatospora</taxon>
    </lineage>
</organism>
<gene>
    <name evidence="1" type="ORF">O1G21_00880</name>
</gene>
<evidence type="ECO:0000313" key="2">
    <source>
        <dbReference type="Proteomes" id="UP001212821"/>
    </source>
</evidence>
<sequence length="47" mass="5093">MAPGYVAERDAEEVLHVLGKEIGSSAEELLACRRYALTGDARATERS</sequence>
<evidence type="ECO:0000313" key="1">
    <source>
        <dbReference type="EMBL" id="WBP84555.1"/>
    </source>
</evidence>
<dbReference type="EMBL" id="CP115450">
    <property type="protein sequence ID" value="WBP84555.1"/>
    <property type="molecule type" value="Genomic_DNA"/>
</dbReference>
<name>A0ABY7PVW3_9ACTN</name>
<proteinExistence type="predicted"/>
<accession>A0ABY7PVW3</accession>